<keyword evidence="2" id="KW-1185">Reference proteome</keyword>
<protein>
    <submittedName>
        <fullName evidence="1">Uncharacterized protein</fullName>
    </submittedName>
</protein>
<name>A0A9J6DD21_RHIMP</name>
<accession>A0A9J6DD21</accession>
<organism evidence="1 2">
    <name type="scientific">Rhipicephalus microplus</name>
    <name type="common">Cattle tick</name>
    <name type="synonym">Boophilus microplus</name>
    <dbReference type="NCBI Taxonomy" id="6941"/>
    <lineage>
        <taxon>Eukaryota</taxon>
        <taxon>Metazoa</taxon>
        <taxon>Ecdysozoa</taxon>
        <taxon>Arthropoda</taxon>
        <taxon>Chelicerata</taxon>
        <taxon>Arachnida</taxon>
        <taxon>Acari</taxon>
        <taxon>Parasitiformes</taxon>
        <taxon>Ixodida</taxon>
        <taxon>Ixodoidea</taxon>
        <taxon>Ixodidae</taxon>
        <taxon>Rhipicephalinae</taxon>
        <taxon>Rhipicephalus</taxon>
        <taxon>Boophilus</taxon>
    </lineage>
</organism>
<dbReference type="AlphaFoldDB" id="A0A9J6DD21"/>
<comment type="caution">
    <text evidence="1">The sequence shown here is derived from an EMBL/GenBank/DDBJ whole genome shotgun (WGS) entry which is preliminary data.</text>
</comment>
<reference evidence="1" key="2">
    <citation type="submission" date="2021-09" db="EMBL/GenBank/DDBJ databases">
        <authorList>
            <person name="Jia N."/>
            <person name="Wang J."/>
            <person name="Shi W."/>
            <person name="Du L."/>
            <person name="Sun Y."/>
            <person name="Zhan W."/>
            <person name="Jiang J."/>
            <person name="Wang Q."/>
            <person name="Zhang B."/>
            <person name="Ji P."/>
            <person name="Sakyi L.B."/>
            <person name="Cui X."/>
            <person name="Yuan T."/>
            <person name="Jiang B."/>
            <person name="Yang W."/>
            <person name="Lam T.T.-Y."/>
            <person name="Chang Q."/>
            <person name="Ding S."/>
            <person name="Wang X."/>
            <person name="Zhu J."/>
            <person name="Ruan X."/>
            <person name="Zhao L."/>
            <person name="Wei J."/>
            <person name="Que T."/>
            <person name="Du C."/>
            <person name="Cheng J."/>
            <person name="Dai P."/>
            <person name="Han X."/>
            <person name="Huang E."/>
            <person name="Gao Y."/>
            <person name="Liu J."/>
            <person name="Shao H."/>
            <person name="Ye R."/>
            <person name="Li L."/>
            <person name="Wei W."/>
            <person name="Wang X."/>
            <person name="Wang C."/>
            <person name="Huo Q."/>
            <person name="Li W."/>
            <person name="Guo W."/>
            <person name="Chen H."/>
            <person name="Chen S."/>
            <person name="Zhou L."/>
            <person name="Zhou L."/>
            <person name="Ni X."/>
            <person name="Tian J."/>
            <person name="Zhou Y."/>
            <person name="Sheng Y."/>
            <person name="Liu T."/>
            <person name="Pan Y."/>
            <person name="Xia L."/>
            <person name="Li J."/>
            <person name="Zhao F."/>
            <person name="Cao W."/>
        </authorList>
    </citation>
    <scope>NUCLEOTIDE SEQUENCE</scope>
    <source>
        <strain evidence="1">Rmic-2018</strain>
        <tissue evidence="1">Larvae</tissue>
    </source>
</reference>
<reference evidence="1" key="1">
    <citation type="journal article" date="2020" name="Cell">
        <title>Large-Scale Comparative Analyses of Tick Genomes Elucidate Their Genetic Diversity and Vector Capacities.</title>
        <authorList>
            <consortium name="Tick Genome and Microbiome Consortium (TIGMIC)"/>
            <person name="Jia N."/>
            <person name="Wang J."/>
            <person name="Shi W."/>
            <person name="Du L."/>
            <person name="Sun Y."/>
            <person name="Zhan W."/>
            <person name="Jiang J.F."/>
            <person name="Wang Q."/>
            <person name="Zhang B."/>
            <person name="Ji P."/>
            <person name="Bell-Sakyi L."/>
            <person name="Cui X.M."/>
            <person name="Yuan T.T."/>
            <person name="Jiang B.G."/>
            <person name="Yang W.F."/>
            <person name="Lam T.T."/>
            <person name="Chang Q.C."/>
            <person name="Ding S.J."/>
            <person name="Wang X.J."/>
            <person name="Zhu J.G."/>
            <person name="Ruan X.D."/>
            <person name="Zhao L."/>
            <person name="Wei J.T."/>
            <person name="Ye R.Z."/>
            <person name="Que T.C."/>
            <person name="Du C.H."/>
            <person name="Zhou Y.H."/>
            <person name="Cheng J.X."/>
            <person name="Dai P.F."/>
            <person name="Guo W.B."/>
            <person name="Han X.H."/>
            <person name="Huang E.J."/>
            <person name="Li L.F."/>
            <person name="Wei W."/>
            <person name="Gao Y.C."/>
            <person name="Liu J.Z."/>
            <person name="Shao H.Z."/>
            <person name="Wang X."/>
            <person name="Wang C.C."/>
            <person name="Yang T.C."/>
            <person name="Huo Q.B."/>
            <person name="Li W."/>
            <person name="Chen H.Y."/>
            <person name="Chen S.E."/>
            <person name="Zhou L.G."/>
            <person name="Ni X.B."/>
            <person name="Tian J.H."/>
            <person name="Sheng Y."/>
            <person name="Liu T."/>
            <person name="Pan Y.S."/>
            <person name="Xia L.Y."/>
            <person name="Li J."/>
            <person name="Zhao F."/>
            <person name="Cao W.C."/>
        </authorList>
    </citation>
    <scope>NUCLEOTIDE SEQUENCE</scope>
    <source>
        <strain evidence="1">Rmic-2018</strain>
    </source>
</reference>
<dbReference type="Proteomes" id="UP000821866">
    <property type="component" value="Chromosome 8"/>
</dbReference>
<sequence>MHSLLEHLQDAFDGTIDAVTVSTPTDCVVLGAADKVDVASEYPENDAAAGVIGEAVAFEIFTTTSDSADDGVTQAPGLSLARDTEDAEGLECEDDAGIETVGDITSLQVPDGATITLPFTDCGHGDTEETNSFIYSSPCEGLFSAEYVIGSSQVAIQVVVFKSIPTNSDMS</sequence>
<proteinExistence type="predicted"/>
<gene>
    <name evidence="1" type="ORF">HPB51_023874</name>
</gene>
<evidence type="ECO:0000313" key="2">
    <source>
        <dbReference type="Proteomes" id="UP000821866"/>
    </source>
</evidence>
<evidence type="ECO:0000313" key="1">
    <source>
        <dbReference type="EMBL" id="KAH8019999.1"/>
    </source>
</evidence>
<dbReference type="EMBL" id="JABSTU010000010">
    <property type="protein sequence ID" value="KAH8019999.1"/>
    <property type="molecule type" value="Genomic_DNA"/>
</dbReference>